<evidence type="ECO:0000256" key="1">
    <source>
        <dbReference type="SAM" id="MobiDB-lite"/>
    </source>
</evidence>
<dbReference type="WBParaSite" id="nRc.2.0.1.t04162-RA">
    <property type="protein sequence ID" value="nRc.2.0.1.t04162-RA"/>
    <property type="gene ID" value="nRc.2.0.1.g04162"/>
</dbReference>
<dbReference type="Proteomes" id="UP000887565">
    <property type="component" value="Unplaced"/>
</dbReference>
<dbReference type="AlphaFoldDB" id="A0A915HS07"/>
<sequence length="108" mass="12247">MWILFVGNDHLLKTNGLAIDDPFPALRYIVSSNVRRHIVTLNGRFIQKIAQEEKPVTVWSTSNVRPCLVCHIQFCAIDKTILATIRNSSHHSRISTKSEKISALHAEQ</sequence>
<accession>A0A915HS07</accession>
<feature type="region of interest" description="Disordered" evidence="1">
    <location>
        <begin position="88"/>
        <end position="108"/>
    </location>
</feature>
<evidence type="ECO:0000313" key="2">
    <source>
        <dbReference type="Proteomes" id="UP000887565"/>
    </source>
</evidence>
<organism evidence="2 3">
    <name type="scientific">Romanomermis culicivorax</name>
    <name type="common">Nematode worm</name>
    <dbReference type="NCBI Taxonomy" id="13658"/>
    <lineage>
        <taxon>Eukaryota</taxon>
        <taxon>Metazoa</taxon>
        <taxon>Ecdysozoa</taxon>
        <taxon>Nematoda</taxon>
        <taxon>Enoplea</taxon>
        <taxon>Dorylaimia</taxon>
        <taxon>Mermithida</taxon>
        <taxon>Mermithoidea</taxon>
        <taxon>Mermithidae</taxon>
        <taxon>Romanomermis</taxon>
    </lineage>
</organism>
<feature type="compositionally biased region" description="Basic and acidic residues" evidence="1">
    <location>
        <begin position="96"/>
        <end position="108"/>
    </location>
</feature>
<protein>
    <submittedName>
        <fullName evidence="3">Uncharacterized protein</fullName>
    </submittedName>
</protein>
<name>A0A915HS07_ROMCU</name>
<keyword evidence="2" id="KW-1185">Reference proteome</keyword>
<evidence type="ECO:0000313" key="3">
    <source>
        <dbReference type="WBParaSite" id="nRc.2.0.1.t04162-RA"/>
    </source>
</evidence>
<reference evidence="3" key="1">
    <citation type="submission" date="2022-11" db="UniProtKB">
        <authorList>
            <consortium name="WormBaseParasite"/>
        </authorList>
    </citation>
    <scope>IDENTIFICATION</scope>
</reference>
<proteinExistence type="predicted"/>